<dbReference type="PANTHER" id="PTHR22604:SF105">
    <property type="entry name" value="TRANS-1,2-DIHYDROBENZENE-1,2-DIOL DEHYDROGENASE"/>
    <property type="match status" value="1"/>
</dbReference>
<dbReference type="Pfam" id="PF01408">
    <property type="entry name" value="GFO_IDH_MocA"/>
    <property type="match status" value="1"/>
</dbReference>
<dbReference type="GO" id="GO:0000166">
    <property type="term" value="F:nucleotide binding"/>
    <property type="evidence" value="ECO:0007669"/>
    <property type="project" value="InterPro"/>
</dbReference>
<evidence type="ECO:0000259" key="3">
    <source>
        <dbReference type="Pfam" id="PF01408"/>
    </source>
</evidence>
<keyword evidence="2" id="KW-0560">Oxidoreductase</keyword>
<sequence length="348" mass="37995">MGTTIRWGVLGAAAIAVERTLPAMKKAPSAELAALASRDPAKGRRIADALGIARVHASYEALLADPHIDAVYVPLPNRLHFEWSVRALEAGKHVLCEKPLCMRADEVRRLIEVRDRCGRHIEEAFAYRNHPQWEKLDELLARGAIGAPRSAHLTLAKRFMDPADIRNQLEQGGGALYDLGSYALDAIGRVFRRAPRRVVAALDRDPQFGTDRLSSVLLDYGDAHALLTVGTQAGTAAWGTHQQFSVMGETGWLRMDFPYAHARSTACTLELGDASSVGSLPTETFRFEPADHYVLQIERFSQLLLGEPVASHPIEQSLAIATITEAIFASAQSGGWQAVDRQAPHLGA</sequence>
<name>A0A7Y6NPB2_9BURK</name>
<dbReference type="EMBL" id="JABWMJ010000006">
    <property type="protein sequence ID" value="NUZ06863.1"/>
    <property type="molecule type" value="Genomic_DNA"/>
</dbReference>
<dbReference type="Gene3D" id="3.40.50.720">
    <property type="entry name" value="NAD(P)-binding Rossmann-like Domain"/>
    <property type="match status" value="1"/>
</dbReference>
<dbReference type="InterPro" id="IPR050984">
    <property type="entry name" value="Gfo/Idh/MocA_domain"/>
</dbReference>
<comment type="caution">
    <text evidence="5">The sequence shown here is derived from an EMBL/GenBank/DDBJ whole genome shotgun (WGS) entry which is preliminary data.</text>
</comment>
<dbReference type="PANTHER" id="PTHR22604">
    <property type="entry name" value="OXIDOREDUCTASES"/>
    <property type="match status" value="1"/>
</dbReference>
<proteinExistence type="inferred from homology"/>
<protein>
    <submittedName>
        <fullName evidence="5">Gfo/Idh/MocA family oxidoreductase</fullName>
    </submittedName>
</protein>
<comment type="similarity">
    <text evidence="1">Belongs to the Gfo/Idh/MocA family.</text>
</comment>
<dbReference type="Pfam" id="PF22725">
    <property type="entry name" value="GFO_IDH_MocA_C3"/>
    <property type="match status" value="1"/>
</dbReference>
<dbReference type="Gene3D" id="3.30.360.10">
    <property type="entry name" value="Dihydrodipicolinate Reductase, domain 2"/>
    <property type="match status" value="1"/>
</dbReference>
<dbReference type="SUPFAM" id="SSF55347">
    <property type="entry name" value="Glyceraldehyde-3-phosphate dehydrogenase-like, C-terminal domain"/>
    <property type="match status" value="1"/>
</dbReference>
<evidence type="ECO:0000313" key="5">
    <source>
        <dbReference type="EMBL" id="NUZ06863.1"/>
    </source>
</evidence>
<dbReference type="SUPFAM" id="SSF51735">
    <property type="entry name" value="NAD(P)-binding Rossmann-fold domains"/>
    <property type="match status" value="1"/>
</dbReference>
<reference evidence="5 6" key="1">
    <citation type="submission" date="2020-06" db="EMBL/GenBank/DDBJ databases">
        <title>Schlegella sp. ID0723 isolated from air conditioner.</title>
        <authorList>
            <person name="Kim D.Y."/>
            <person name="Kim D.-U."/>
        </authorList>
    </citation>
    <scope>NUCLEOTIDE SEQUENCE [LARGE SCALE GENOMIC DNA]</scope>
    <source>
        <strain evidence="5 6">ID0723</strain>
    </source>
</reference>
<dbReference type="GO" id="GO:0016491">
    <property type="term" value="F:oxidoreductase activity"/>
    <property type="evidence" value="ECO:0007669"/>
    <property type="project" value="UniProtKB-KW"/>
</dbReference>
<organism evidence="5 6">
    <name type="scientific">Piscinibacter koreensis</name>
    <dbReference type="NCBI Taxonomy" id="2742824"/>
    <lineage>
        <taxon>Bacteria</taxon>
        <taxon>Pseudomonadati</taxon>
        <taxon>Pseudomonadota</taxon>
        <taxon>Betaproteobacteria</taxon>
        <taxon>Burkholderiales</taxon>
        <taxon>Sphaerotilaceae</taxon>
        <taxon>Piscinibacter</taxon>
    </lineage>
</organism>
<gene>
    <name evidence="5" type="ORF">HQN59_13950</name>
</gene>
<feature type="domain" description="Gfo/Idh/MocA-like oxidoreductase N-terminal" evidence="3">
    <location>
        <begin position="5"/>
        <end position="116"/>
    </location>
</feature>
<dbReference type="InterPro" id="IPR055170">
    <property type="entry name" value="GFO_IDH_MocA-like_dom"/>
</dbReference>
<evidence type="ECO:0000259" key="4">
    <source>
        <dbReference type="Pfam" id="PF22725"/>
    </source>
</evidence>
<evidence type="ECO:0000256" key="1">
    <source>
        <dbReference type="ARBA" id="ARBA00010928"/>
    </source>
</evidence>
<dbReference type="Proteomes" id="UP000529637">
    <property type="component" value="Unassembled WGS sequence"/>
</dbReference>
<dbReference type="AlphaFoldDB" id="A0A7Y6NPB2"/>
<feature type="domain" description="GFO/IDH/MocA-like oxidoreductase" evidence="4">
    <location>
        <begin position="134"/>
        <end position="254"/>
    </location>
</feature>
<keyword evidence="6" id="KW-1185">Reference proteome</keyword>
<evidence type="ECO:0000313" key="6">
    <source>
        <dbReference type="Proteomes" id="UP000529637"/>
    </source>
</evidence>
<dbReference type="InterPro" id="IPR000683">
    <property type="entry name" value="Gfo/Idh/MocA-like_OxRdtase_N"/>
</dbReference>
<dbReference type="InterPro" id="IPR036291">
    <property type="entry name" value="NAD(P)-bd_dom_sf"/>
</dbReference>
<evidence type="ECO:0000256" key="2">
    <source>
        <dbReference type="ARBA" id="ARBA00023002"/>
    </source>
</evidence>
<accession>A0A7Y6NPB2</accession>
<dbReference type="RefSeq" id="WP_176069715.1">
    <property type="nucleotide sequence ID" value="NZ_JABWMJ010000006.1"/>
</dbReference>